<dbReference type="NCBIfam" id="TIGR03083">
    <property type="entry name" value="maleylpyruvate isomerase family mycothiol-dependent enzyme"/>
    <property type="match status" value="1"/>
</dbReference>
<dbReference type="Pfam" id="PF11716">
    <property type="entry name" value="MDMPI_N"/>
    <property type="match status" value="1"/>
</dbReference>
<dbReference type="InterPro" id="IPR017517">
    <property type="entry name" value="Maleyloyr_isom"/>
</dbReference>
<gene>
    <name evidence="2" type="ORF">GCM10010439_40020</name>
</gene>
<proteinExistence type="predicted"/>
<dbReference type="InterPro" id="IPR034660">
    <property type="entry name" value="DinB/YfiT-like"/>
</dbReference>
<dbReference type="SUPFAM" id="SSF109854">
    <property type="entry name" value="DinB/YfiT-like putative metalloenzymes"/>
    <property type="match status" value="1"/>
</dbReference>
<protein>
    <submittedName>
        <fullName evidence="2">Maleylpyruvate isomerase family mycothiol-dependent enzyme</fullName>
    </submittedName>
</protein>
<feature type="domain" description="Mycothiol-dependent maleylpyruvate isomerase metal-binding" evidence="1">
    <location>
        <begin position="15"/>
        <end position="78"/>
    </location>
</feature>
<dbReference type="RefSeq" id="WP_344452051.1">
    <property type="nucleotide sequence ID" value="NZ_BAAATZ010000015.1"/>
</dbReference>
<evidence type="ECO:0000259" key="1">
    <source>
        <dbReference type="Pfam" id="PF11716"/>
    </source>
</evidence>
<dbReference type="Proteomes" id="UP001501842">
    <property type="component" value="Unassembled WGS sequence"/>
</dbReference>
<dbReference type="GO" id="GO:0016853">
    <property type="term" value="F:isomerase activity"/>
    <property type="evidence" value="ECO:0007669"/>
    <property type="project" value="UniProtKB-KW"/>
</dbReference>
<dbReference type="Gene3D" id="1.20.120.450">
    <property type="entry name" value="dinb family like domain"/>
    <property type="match status" value="1"/>
</dbReference>
<dbReference type="EMBL" id="BAAATZ010000015">
    <property type="protein sequence ID" value="GAA2729456.1"/>
    <property type="molecule type" value="Genomic_DNA"/>
</dbReference>
<sequence>MGAGSSEAEVREHIAAERRELAELLEGLPAEAWDAPSLCAGWRVREVVAHMTMPFHSSTWRFLREMVRARGDFNRMADRCARLDAEKWPAEEFVSMLRKNARHPWKPPGGGFQGALSHDVIHGLDVTLALGVDRRVPEERLRLILEGSDSARSRRFFGTDLEGVRLQADDMEWASGSGRPLIGHAQDLLLVICGRKLPEGRLRGEPAARFTSV</sequence>
<name>A0ABN3UBC7_9ACTN</name>
<keyword evidence="3" id="KW-1185">Reference proteome</keyword>
<comment type="caution">
    <text evidence="2">The sequence shown here is derived from an EMBL/GenBank/DDBJ whole genome shotgun (WGS) entry which is preliminary data.</text>
</comment>
<keyword evidence="2" id="KW-0413">Isomerase</keyword>
<evidence type="ECO:0000313" key="3">
    <source>
        <dbReference type="Proteomes" id="UP001501842"/>
    </source>
</evidence>
<organism evidence="2 3">
    <name type="scientific">Actinocorallia aurantiaca</name>
    <dbReference type="NCBI Taxonomy" id="46204"/>
    <lineage>
        <taxon>Bacteria</taxon>
        <taxon>Bacillati</taxon>
        <taxon>Actinomycetota</taxon>
        <taxon>Actinomycetes</taxon>
        <taxon>Streptosporangiales</taxon>
        <taxon>Thermomonosporaceae</taxon>
        <taxon>Actinocorallia</taxon>
    </lineage>
</organism>
<evidence type="ECO:0000313" key="2">
    <source>
        <dbReference type="EMBL" id="GAA2729456.1"/>
    </source>
</evidence>
<dbReference type="InterPro" id="IPR024344">
    <property type="entry name" value="MDMPI_metal-binding"/>
</dbReference>
<accession>A0ABN3UBC7</accession>
<reference evidence="2 3" key="1">
    <citation type="journal article" date="2019" name="Int. J. Syst. Evol. Microbiol.">
        <title>The Global Catalogue of Microorganisms (GCM) 10K type strain sequencing project: providing services to taxonomists for standard genome sequencing and annotation.</title>
        <authorList>
            <consortium name="The Broad Institute Genomics Platform"/>
            <consortium name="The Broad Institute Genome Sequencing Center for Infectious Disease"/>
            <person name="Wu L."/>
            <person name="Ma J."/>
        </authorList>
    </citation>
    <scope>NUCLEOTIDE SEQUENCE [LARGE SCALE GENOMIC DNA]</scope>
    <source>
        <strain evidence="2 3">JCM 8201</strain>
    </source>
</reference>